<comment type="catalytic activity">
    <reaction evidence="5">
        <text>N(tele)-phospho-L-histidyl/L-threonyl-[pyruvate, phosphate dikinase] + ADP = N(tele)-phospho-L-histidyl/O-phospho-L-threonyl-[pyruvate, phosphate dikinase] + AMP + H(+)</text>
        <dbReference type="Rhea" id="RHEA:43692"/>
        <dbReference type="Rhea" id="RHEA-COMP:10650"/>
        <dbReference type="Rhea" id="RHEA-COMP:10651"/>
        <dbReference type="ChEBI" id="CHEBI:15378"/>
        <dbReference type="ChEBI" id="CHEBI:30013"/>
        <dbReference type="ChEBI" id="CHEBI:61977"/>
        <dbReference type="ChEBI" id="CHEBI:83586"/>
        <dbReference type="ChEBI" id="CHEBI:456215"/>
        <dbReference type="ChEBI" id="CHEBI:456216"/>
        <dbReference type="EC" id="2.7.11.32"/>
    </reaction>
</comment>
<dbReference type="Pfam" id="PF03618">
    <property type="entry name" value="Kinase-PPPase"/>
    <property type="match status" value="1"/>
</dbReference>
<evidence type="ECO:0000256" key="3">
    <source>
        <dbReference type="ARBA" id="ARBA00022741"/>
    </source>
</evidence>
<dbReference type="EMBL" id="SUMG01000008">
    <property type="protein sequence ID" value="NBG88493.1"/>
    <property type="molecule type" value="Genomic_DNA"/>
</dbReference>
<dbReference type="GO" id="GO:0016776">
    <property type="term" value="F:phosphotransferase activity, phosphate group as acceptor"/>
    <property type="evidence" value="ECO:0007669"/>
    <property type="project" value="UniProtKB-UniRule"/>
</dbReference>
<evidence type="ECO:0000313" key="6">
    <source>
        <dbReference type="EMBL" id="NBG88493.1"/>
    </source>
</evidence>
<accession>A0AA43XKH7</accession>
<keyword evidence="3 5" id="KW-0547">Nucleotide-binding</keyword>
<dbReference type="HAMAP" id="MF_00921">
    <property type="entry name" value="PDRP"/>
    <property type="match status" value="1"/>
</dbReference>
<dbReference type="EC" id="2.7.4.27" evidence="5"/>
<dbReference type="AlphaFoldDB" id="A0AA43XKH7"/>
<keyword evidence="4 5" id="KW-0418">Kinase</keyword>
<dbReference type="GO" id="GO:0043531">
    <property type="term" value="F:ADP binding"/>
    <property type="evidence" value="ECO:0007669"/>
    <property type="project" value="UniProtKB-UniRule"/>
</dbReference>
<name>A0AA43XKH7_9CLOT</name>
<sequence length="285" mass="32117">MQKIGGVYLTDKPMVLYIVSDSVGETAEQVAKAVIGQFDTRNYELRRFPFTTEKAQLQEVISEAKNENAIIVFTMVINGLREFLVEEAEKANVRTLDIMTPLLNLISKELNMKPKKEPGTIRRLDEKYFKKIEAIEFAVKYDDGKDPRGINKADIVLVGISRTSKTPLSMYLAHRNIKAANVPLVPEVAPPKELFNAPSEKIIGLTTNPRKLIEIRQERLKALGLKDGANYASMERILEELDYADKVMRKLNCPVIDVSTRAVEESASIILEIFKEKGYKVGSTK</sequence>
<keyword evidence="2 5" id="KW-0808">Transferase</keyword>
<keyword evidence="1 5" id="KW-0723">Serine/threonine-protein kinase</keyword>
<reference evidence="6 7" key="1">
    <citation type="submission" date="2019-04" db="EMBL/GenBank/DDBJ databases">
        <title>Isachenkonia alkalipeptolytica gen. nov. sp. nov. a new anaerobic, alkiliphilic organothrophic bacterium capable to reduce synthesized ferrihydrite isolated from a soda lake.</title>
        <authorList>
            <person name="Toshchakov S.V."/>
            <person name="Zavarzina D.G."/>
            <person name="Zhilina T.N."/>
            <person name="Kostrikina N.A."/>
            <person name="Kublanov I.V."/>
        </authorList>
    </citation>
    <scope>NUCLEOTIDE SEQUENCE [LARGE SCALE GENOMIC DNA]</scope>
    <source>
        <strain evidence="6 7">Z-1701</strain>
    </source>
</reference>
<dbReference type="EC" id="2.7.11.32" evidence="5"/>
<comment type="caution">
    <text evidence="6">The sequence shown here is derived from an EMBL/GenBank/DDBJ whole genome shotgun (WGS) entry which is preliminary data.</text>
</comment>
<comment type="function">
    <text evidence="5">Bifunctional serine/threonine kinase and phosphorylase involved in the regulation of the pyruvate, phosphate dikinase (PPDK) by catalyzing its phosphorylation/dephosphorylation.</text>
</comment>
<proteinExistence type="inferred from homology"/>
<evidence type="ECO:0000256" key="4">
    <source>
        <dbReference type="ARBA" id="ARBA00022777"/>
    </source>
</evidence>
<protein>
    <recommendedName>
        <fullName evidence="5">Putative pyruvate, phosphate dikinase regulatory protein</fullName>
        <shortName evidence="5">PPDK regulatory protein</shortName>
        <ecNumber evidence="5">2.7.11.32</ecNumber>
        <ecNumber evidence="5">2.7.4.27</ecNumber>
    </recommendedName>
</protein>
<gene>
    <name evidence="6" type="ORF">ISALK_08255</name>
</gene>
<comment type="similarity">
    <text evidence="5">Belongs to the pyruvate, phosphate/water dikinase regulatory protein family. PDRP subfamily.</text>
</comment>
<comment type="catalytic activity">
    <reaction evidence="5">
        <text>N(tele)-phospho-L-histidyl/O-phospho-L-threonyl-[pyruvate, phosphate dikinase] + phosphate + H(+) = N(tele)-phospho-L-histidyl/L-threonyl-[pyruvate, phosphate dikinase] + diphosphate</text>
        <dbReference type="Rhea" id="RHEA:43696"/>
        <dbReference type="Rhea" id="RHEA-COMP:10650"/>
        <dbReference type="Rhea" id="RHEA-COMP:10651"/>
        <dbReference type="ChEBI" id="CHEBI:15378"/>
        <dbReference type="ChEBI" id="CHEBI:30013"/>
        <dbReference type="ChEBI" id="CHEBI:33019"/>
        <dbReference type="ChEBI" id="CHEBI:43474"/>
        <dbReference type="ChEBI" id="CHEBI:61977"/>
        <dbReference type="ChEBI" id="CHEBI:83586"/>
        <dbReference type="EC" id="2.7.4.27"/>
    </reaction>
</comment>
<dbReference type="InterPro" id="IPR026565">
    <property type="entry name" value="PPDK_reg"/>
</dbReference>
<evidence type="ECO:0000256" key="5">
    <source>
        <dbReference type="HAMAP-Rule" id="MF_00921"/>
    </source>
</evidence>
<dbReference type="GO" id="GO:0004674">
    <property type="term" value="F:protein serine/threonine kinase activity"/>
    <property type="evidence" value="ECO:0007669"/>
    <property type="project" value="UniProtKB-UniRule"/>
</dbReference>
<evidence type="ECO:0000256" key="1">
    <source>
        <dbReference type="ARBA" id="ARBA00022527"/>
    </source>
</evidence>
<dbReference type="PANTHER" id="PTHR31756">
    <property type="entry name" value="PYRUVATE, PHOSPHATE DIKINASE REGULATORY PROTEIN 1, CHLOROPLASTIC"/>
    <property type="match status" value="1"/>
</dbReference>
<dbReference type="Proteomes" id="UP000449710">
    <property type="component" value="Unassembled WGS sequence"/>
</dbReference>
<dbReference type="PANTHER" id="PTHR31756:SF3">
    <property type="entry name" value="PYRUVATE, PHOSPHATE DIKINASE REGULATORY PROTEIN 1, CHLOROPLASTIC"/>
    <property type="match status" value="1"/>
</dbReference>
<dbReference type="InterPro" id="IPR005177">
    <property type="entry name" value="Kinase-pyrophosphorylase"/>
</dbReference>
<evidence type="ECO:0000256" key="2">
    <source>
        <dbReference type="ARBA" id="ARBA00022679"/>
    </source>
</evidence>
<feature type="binding site" evidence="5">
    <location>
        <begin position="159"/>
        <end position="166"/>
    </location>
    <ligand>
        <name>ADP</name>
        <dbReference type="ChEBI" id="CHEBI:456216"/>
    </ligand>
</feature>
<organism evidence="6 7">
    <name type="scientific">Isachenkonia alkalipeptolytica</name>
    <dbReference type="NCBI Taxonomy" id="2565777"/>
    <lineage>
        <taxon>Bacteria</taxon>
        <taxon>Bacillati</taxon>
        <taxon>Bacillota</taxon>
        <taxon>Clostridia</taxon>
        <taxon>Eubacteriales</taxon>
        <taxon>Clostridiaceae</taxon>
        <taxon>Isachenkonia</taxon>
    </lineage>
</organism>
<evidence type="ECO:0000313" key="7">
    <source>
        <dbReference type="Proteomes" id="UP000449710"/>
    </source>
</evidence>
<keyword evidence="7" id="KW-1185">Reference proteome</keyword>
<dbReference type="GO" id="GO:0005524">
    <property type="term" value="F:ATP binding"/>
    <property type="evidence" value="ECO:0007669"/>
    <property type="project" value="InterPro"/>
</dbReference>
<dbReference type="NCBIfam" id="NF003742">
    <property type="entry name" value="PRK05339.1"/>
    <property type="match status" value="1"/>
</dbReference>